<dbReference type="GO" id="GO:0046872">
    <property type="term" value="F:metal ion binding"/>
    <property type="evidence" value="ECO:0007669"/>
    <property type="project" value="UniProtKB-KW"/>
</dbReference>
<dbReference type="InterPro" id="IPR030389">
    <property type="entry name" value="G_FEOB_dom"/>
</dbReference>
<feature type="transmembrane region" description="Helical" evidence="16">
    <location>
        <begin position="436"/>
        <end position="454"/>
    </location>
</feature>
<keyword evidence="8 16" id="KW-0408">Iron</keyword>
<dbReference type="GO" id="GO:0005525">
    <property type="term" value="F:GTP binding"/>
    <property type="evidence" value="ECO:0007669"/>
    <property type="project" value="UniProtKB-KW"/>
</dbReference>
<dbReference type="EMBL" id="LACI01001973">
    <property type="protein sequence ID" value="KJU83259.1"/>
    <property type="molecule type" value="Genomic_DNA"/>
</dbReference>
<evidence type="ECO:0000256" key="11">
    <source>
        <dbReference type="ARBA" id="ARBA00023136"/>
    </source>
</evidence>
<protein>
    <recommendedName>
        <fullName evidence="12 13">Ferrous iron transport protein B</fullName>
    </recommendedName>
</protein>
<dbReference type="InterPro" id="IPR050860">
    <property type="entry name" value="FeoB_GTPase"/>
</dbReference>
<dbReference type="SUPFAM" id="SSF52540">
    <property type="entry name" value="P-loop containing nucleoside triphosphate hydrolases"/>
    <property type="match status" value="1"/>
</dbReference>
<dbReference type="Gene3D" id="1.10.287.1770">
    <property type="match status" value="1"/>
</dbReference>
<evidence type="ECO:0000259" key="17">
    <source>
        <dbReference type="PROSITE" id="PS51711"/>
    </source>
</evidence>
<dbReference type="Proteomes" id="UP000033423">
    <property type="component" value="Unassembled WGS sequence"/>
</dbReference>
<keyword evidence="4 16" id="KW-0410">Iron transport</keyword>
<evidence type="ECO:0000256" key="4">
    <source>
        <dbReference type="ARBA" id="ARBA00022496"/>
    </source>
</evidence>
<dbReference type="InterPro" id="IPR011640">
    <property type="entry name" value="Fe2_transport_prot_B_C"/>
</dbReference>
<dbReference type="Pfam" id="PF07670">
    <property type="entry name" value="Gate"/>
    <property type="match status" value="2"/>
</dbReference>
<evidence type="ECO:0000313" key="19">
    <source>
        <dbReference type="Proteomes" id="UP000033423"/>
    </source>
</evidence>
<dbReference type="PROSITE" id="PS51711">
    <property type="entry name" value="G_FEOB"/>
    <property type="match status" value="1"/>
</dbReference>
<evidence type="ECO:0000256" key="5">
    <source>
        <dbReference type="ARBA" id="ARBA00022692"/>
    </source>
</evidence>
<dbReference type="NCBIfam" id="TIGR00231">
    <property type="entry name" value="small_GTP"/>
    <property type="match status" value="1"/>
</dbReference>
<evidence type="ECO:0000256" key="10">
    <source>
        <dbReference type="ARBA" id="ARBA00023134"/>
    </source>
</evidence>
<feature type="binding site" evidence="14">
    <location>
        <begin position="27"/>
        <end position="34"/>
    </location>
    <ligand>
        <name>GTP</name>
        <dbReference type="ChEBI" id="CHEBI:37565"/>
        <label>1</label>
    </ligand>
</feature>
<name>A0A0F3GMT2_9BACT</name>
<evidence type="ECO:0000313" key="18">
    <source>
        <dbReference type="EMBL" id="KJU83259.1"/>
    </source>
</evidence>
<keyword evidence="5 16" id="KW-0812">Transmembrane</keyword>
<feature type="transmembrane region" description="Helical" evidence="16">
    <location>
        <begin position="296"/>
        <end position="315"/>
    </location>
</feature>
<keyword evidence="19" id="KW-1185">Reference proteome</keyword>
<dbReference type="InterPro" id="IPR005225">
    <property type="entry name" value="Small_GTP-bd"/>
</dbReference>
<feature type="domain" description="FeoB-type G" evidence="17">
    <location>
        <begin position="20"/>
        <end position="182"/>
    </location>
</feature>
<dbReference type="InterPro" id="IPR041069">
    <property type="entry name" value="FeoB_Cyto"/>
</dbReference>
<sequence length="657" mass="72687">MKEKSEGHLKTRPRKKIAPGKKIAIIGLPNTGKSQVFNNLTGKYTIVANYPHSTVEVQRTVCKVDALVYEFFDTPGIHSLYPNSEEELLVRDMLLSEHPDIIIQCIDANQLKQSLTLTSDLIELGIPMLISLNSIDETVKKGIYVDSKGLSKFIGVPVVESIAVDGIGTAELVENIARAKKGRHDLRYGDIIDNGIAEIESMLPEELSYRRKIAILMLASDSAIEEHLKAFADDDVIQRLKQDVEAIRQQFNLSVNRVINDKRNRWIDNVVGSVIKKQLVLPKDISQVIARLSRNIYTGIPMLIAIIIFMYFMVVDVANKISAFMTSTLWAPAERAINSVVPPGPWHDFLLGEYGVLSLGVANAFLTILPILTMFFLVYGTLEDIGYMPNLTVLTRRIFEKFGMSGAAIMPIVLGFSCRTVATLTTKCLYTKKEKYIAIFLISFALPCSSQMGLNVVVLGRLGVKAFVIAFSVILLIEIIAGLILNKCIKEETSRGFIQELPLIRLPNPKDIIKKTYYRLYWFIEEAGPVFIGAALLLFAADKTGLLDVIKDLLSPVVKGFLGFPIKMVDIILLNVASRAVSAGLFIDLIETGQINYVQGIVAVVFTSMFIPCFANIGAMIKELGVKLAIYTVVIIATSGVLIAGALNWALVHIFKM</sequence>
<evidence type="ECO:0000256" key="3">
    <source>
        <dbReference type="ARBA" id="ARBA00022475"/>
    </source>
</evidence>
<keyword evidence="10 14" id="KW-0342">GTP-binding</keyword>
<comment type="similarity">
    <text evidence="16">Belongs to the TRAFAC class TrmE-Era-EngA-EngB-Septin-like GTPase superfamily. FeoB GTPase (TC 9.A.8) family.</text>
</comment>
<comment type="subcellular location">
    <subcellularLocation>
        <location evidence="16">Cell inner membrane</location>
        <topology evidence="16">Multi-pass membrane protein</topology>
    </subcellularLocation>
    <subcellularLocation>
        <location evidence="1">Cell membrane</location>
        <topology evidence="1">Multi-pass membrane protein</topology>
    </subcellularLocation>
</comment>
<keyword evidence="3" id="KW-1003">Cell membrane</keyword>
<keyword evidence="2 16" id="KW-0813">Transport</keyword>
<feature type="binding site" evidence="14">
    <location>
        <begin position="133"/>
        <end position="136"/>
    </location>
    <ligand>
        <name>GTP</name>
        <dbReference type="ChEBI" id="CHEBI:37565"/>
        <label>1</label>
    </ligand>
</feature>
<proteinExistence type="inferred from homology"/>
<keyword evidence="7 16" id="KW-1133">Transmembrane helix</keyword>
<reference evidence="18 19" key="1">
    <citation type="submission" date="2015-02" db="EMBL/GenBank/DDBJ databases">
        <title>Single-cell genomics of uncultivated deep-branching MTB reveals a conserved set of magnetosome genes.</title>
        <authorList>
            <person name="Kolinko S."/>
            <person name="Richter M."/>
            <person name="Glockner F.O."/>
            <person name="Brachmann A."/>
            <person name="Schuler D."/>
        </authorList>
    </citation>
    <scope>NUCLEOTIDE SEQUENCE [LARGE SCALE GENOMIC DNA]</scope>
    <source>
        <strain evidence="18">TM-1</strain>
    </source>
</reference>
<comment type="caution">
    <text evidence="18">The sequence shown here is derived from an EMBL/GenBank/DDBJ whole genome shotgun (WGS) entry which is preliminary data.</text>
</comment>
<evidence type="ECO:0000256" key="1">
    <source>
        <dbReference type="ARBA" id="ARBA00004651"/>
    </source>
</evidence>
<evidence type="ECO:0000256" key="16">
    <source>
        <dbReference type="RuleBase" id="RU362098"/>
    </source>
</evidence>
<evidence type="ECO:0000256" key="7">
    <source>
        <dbReference type="ARBA" id="ARBA00022989"/>
    </source>
</evidence>
<feature type="transmembrane region" description="Helical" evidence="16">
    <location>
        <begin position="629"/>
        <end position="652"/>
    </location>
</feature>
<feature type="binding site" evidence="15">
    <location>
        <position position="38"/>
    </location>
    <ligand>
        <name>Mg(2+)</name>
        <dbReference type="ChEBI" id="CHEBI:18420"/>
        <label>2</label>
    </ligand>
</feature>
<organism evidence="18 19">
    <name type="scientific">Candidatus Magnetobacterium bavaricum</name>
    <dbReference type="NCBI Taxonomy" id="29290"/>
    <lineage>
        <taxon>Bacteria</taxon>
        <taxon>Pseudomonadati</taxon>
        <taxon>Nitrospirota</taxon>
        <taxon>Thermodesulfovibrionia</taxon>
        <taxon>Thermodesulfovibrionales</taxon>
        <taxon>Candidatus Magnetobacteriaceae</taxon>
        <taxon>Candidatus Magnetobacterium</taxon>
    </lineage>
</organism>
<evidence type="ECO:0000256" key="14">
    <source>
        <dbReference type="PIRSR" id="PIRSR603373-1"/>
    </source>
</evidence>
<dbReference type="InterPro" id="IPR003373">
    <property type="entry name" value="Fe2_transport_prot-B"/>
</dbReference>
<dbReference type="NCBIfam" id="TIGR00437">
    <property type="entry name" value="feoB"/>
    <property type="match status" value="1"/>
</dbReference>
<keyword evidence="11 16" id="KW-0472">Membrane</keyword>
<dbReference type="GO" id="GO:0005886">
    <property type="term" value="C:plasma membrane"/>
    <property type="evidence" value="ECO:0007669"/>
    <property type="project" value="UniProtKB-SubCell"/>
</dbReference>
<evidence type="ECO:0000256" key="8">
    <source>
        <dbReference type="ARBA" id="ARBA00023004"/>
    </source>
</evidence>
<comment type="function">
    <text evidence="16">Probable transporter of a GTP-driven Fe(2+) uptake system.</text>
</comment>
<feature type="binding site" evidence="15">
    <location>
        <position position="41"/>
    </location>
    <ligand>
        <name>Mg(2+)</name>
        <dbReference type="ChEBI" id="CHEBI:18420"/>
        <label>2</label>
    </ligand>
</feature>
<feature type="transmembrane region" description="Helical" evidence="16">
    <location>
        <begin position="402"/>
        <end position="424"/>
    </location>
</feature>
<feature type="binding site" evidence="14">
    <location>
        <begin position="73"/>
        <end position="76"/>
    </location>
    <ligand>
        <name>GTP</name>
        <dbReference type="ChEBI" id="CHEBI:37565"/>
        <label>1</label>
    </ligand>
</feature>
<evidence type="ECO:0000256" key="9">
    <source>
        <dbReference type="ARBA" id="ARBA00023065"/>
    </source>
</evidence>
<dbReference type="InterPro" id="IPR011642">
    <property type="entry name" value="Gate_dom"/>
</dbReference>
<dbReference type="Gene3D" id="3.40.50.300">
    <property type="entry name" value="P-loop containing nucleotide triphosphate hydrolases"/>
    <property type="match status" value="1"/>
</dbReference>
<dbReference type="GO" id="GO:0015093">
    <property type="term" value="F:ferrous iron transmembrane transporter activity"/>
    <property type="evidence" value="ECO:0007669"/>
    <property type="project" value="UniProtKB-UniRule"/>
</dbReference>
<feature type="transmembrane region" description="Helical" evidence="16">
    <location>
        <begin position="520"/>
        <end position="541"/>
    </location>
</feature>
<feature type="transmembrane region" description="Helical" evidence="16">
    <location>
        <begin position="597"/>
        <end position="617"/>
    </location>
</feature>
<keyword evidence="15" id="KW-0479">Metal-binding</keyword>
<dbReference type="Pfam" id="PF07664">
    <property type="entry name" value="FeoB_C"/>
    <property type="match status" value="1"/>
</dbReference>
<dbReference type="InterPro" id="IPR006073">
    <property type="entry name" value="GTP-bd"/>
</dbReference>
<accession>A0A0F3GMT2</accession>
<dbReference type="AlphaFoldDB" id="A0A0F3GMT2"/>
<keyword evidence="15" id="KW-0460">Magnesium</keyword>
<feature type="transmembrane region" description="Helical" evidence="16">
    <location>
        <begin position="561"/>
        <end position="585"/>
    </location>
</feature>
<feature type="transmembrane region" description="Helical" evidence="16">
    <location>
        <begin position="466"/>
        <end position="485"/>
    </location>
</feature>
<gene>
    <name evidence="18" type="ORF">MBAV_004553</name>
</gene>
<dbReference type="PRINTS" id="PR00326">
    <property type="entry name" value="GTP1OBG"/>
</dbReference>
<keyword evidence="9" id="KW-0406">Ion transport</keyword>
<dbReference type="PANTHER" id="PTHR43185:SF1">
    <property type="entry name" value="FE(2+) TRANSPORTER FEOB"/>
    <property type="match status" value="1"/>
</dbReference>
<dbReference type="PANTHER" id="PTHR43185">
    <property type="entry name" value="FERROUS IRON TRANSPORT PROTEIN B"/>
    <property type="match status" value="1"/>
</dbReference>
<evidence type="ECO:0000256" key="15">
    <source>
        <dbReference type="PIRSR" id="PIRSR603373-2"/>
    </source>
</evidence>
<dbReference type="Pfam" id="PF02421">
    <property type="entry name" value="FeoB_N"/>
    <property type="match status" value="1"/>
</dbReference>
<evidence type="ECO:0000256" key="6">
    <source>
        <dbReference type="ARBA" id="ARBA00022741"/>
    </source>
</evidence>
<evidence type="ECO:0000256" key="13">
    <source>
        <dbReference type="NCBIfam" id="TIGR00437"/>
    </source>
</evidence>
<dbReference type="InterPro" id="IPR027417">
    <property type="entry name" value="P-loop_NTPase"/>
</dbReference>
<feature type="binding site" evidence="15">
    <location>
        <position position="42"/>
    </location>
    <ligand>
        <name>Mg(2+)</name>
        <dbReference type="ChEBI" id="CHEBI:18420"/>
        <label>2</label>
    </ligand>
</feature>
<feature type="transmembrane region" description="Helical" evidence="16">
    <location>
        <begin position="356"/>
        <end position="382"/>
    </location>
</feature>
<keyword evidence="6 14" id="KW-0547">Nucleotide-binding</keyword>
<evidence type="ECO:0000256" key="2">
    <source>
        <dbReference type="ARBA" id="ARBA00022448"/>
    </source>
</evidence>
<dbReference type="Pfam" id="PF17910">
    <property type="entry name" value="FeoB_Cyto"/>
    <property type="match status" value="1"/>
</dbReference>
<evidence type="ECO:0000256" key="12">
    <source>
        <dbReference type="ARBA" id="ARBA00031200"/>
    </source>
</evidence>